<dbReference type="AlphaFoldDB" id="I0GQN5"/>
<dbReference type="EMBL" id="AP012292">
    <property type="protein sequence ID" value="BAL83072.1"/>
    <property type="molecule type" value="Genomic_DNA"/>
</dbReference>
<organism evidence="1 2">
    <name type="scientific">Selenomonas ruminantium subsp. lactilytica (strain NBRC 103574 / TAM6421)</name>
    <dbReference type="NCBI Taxonomy" id="927704"/>
    <lineage>
        <taxon>Bacteria</taxon>
        <taxon>Bacillati</taxon>
        <taxon>Bacillota</taxon>
        <taxon>Negativicutes</taxon>
        <taxon>Selenomonadales</taxon>
        <taxon>Selenomonadaceae</taxon>
        <taxon>Selenomonas</taxon>
    </lineage>
</organism>
<sequence>MKYSVHRALAMLKTTKARIERELSDKEIQWVRVARGQEDVVSGVAVKDIQRNIQAHYDRITALISNYTKIKAAVIQSNAGVTPDTELRKVDIAGQALTVAEIIELVDTVYGRAGKPGFKSKLLAKMKNDYSSAQCDFDDMQEKVDEEVSQYVRTLAGKKREAEETDVTAKSLIEATSKMLHEQKDPRIIDPLKIADKIKALENEIEAFRTEADAILSEQNALTTIELDLTEVK</sequence>
<dbReference type="KEGG" id="sri:SELR_13640"/>
<name>I0GQN5_SELRL</name>
<proteinExistence type="predicted"/>
<dbReference type="PATRIC" id="fig|927704.6.peg.1405"/>
<dbReference type="HOGENOM" id="CLU_1189240_0_0_9"/>
<dbReference type="Proteomes" id="UP000007887">
    <property type="component" value="Chromosome"/>
</dbReference>
<evidence type="ECO:0000313" key="2">
    <source>
        <dbReference type="Proteomes" id="UP000007887"/>
    </source>
</evidence>
<reference evidence="1 2" key="1">
    <citation type="submission" date="2011-10" db="EMBL/GenBank/DDBJ databases">
        <title>Whole genome sequence of Selenomonas ruminantium subsp. lactilytica TAM6421.</title>
        <authorList>
            <person name="Oguchi A."/>
            <person name="Ankai A."/>
            <person name="Kaneko J."/>
            <person name="Yamada-Narita S."/>
            <person name="Fukui S."/>
            <person name="Takahashi M."/>
            <person name="Onodera T."/>
            <person name="Kojima S."/>
            <person name="Fushimi T."/>
            <person name="Abe N."/>
            <person name="Kamio Y."/>
            <person name="Yamazaki S."/>
            <person name="Fujita N."/>
        </authorList>
    </citation>
    <scope>NUCLEOTIDE SEQUENCE [LARGE SCALE GENOMIC DNA]</scope>
    <source>
        <strain evidence="2">NBRC 103574 / TAM6421</strain>
    </source>
</reference>
<accession>I0GQN5</accession>
<protein>
    <submittedName>
        <fullName evidence="1">Uncharacterized protein</fullName>
    </submittedName>
</protein>
<evidence type="ECO:0000313" key="1">
    <source>
        <dbReference type="EMBL" id="BAL83072.1"/>
    </source>
</evidence>
<dbReference type="OrthoDB" id="2086746at2"/>
<dbReference type="RefSeq" id="WP_014424509.1">
    <property type="nucleotide sequence ID" value="NC_017068.1"/>
</dbReference>
<gene>
    <name evidence="1" type="ordered locus">SELR_13640</name>
</gene>